<dbReference type="GO" id="GO:0016567">
    <property type="term" value="P:protein ubiquitination"/>
    <property type="evidence" value="ECO:0007669"/>
    <property type="project" value="TreeGrafter"/>
</dbReference>
<dbReference type="GO" id="GO:0031461">
    <property type="term" value="C:cullin-RING ubiquitin ligase complex"/>
    <property type="evidence" value="ECO:0007669"/>
    <property type="project" value="TreeGrafter"/>
</dbReference>
<proteinExistence type="predicted"/>
<reference evidence="2 3" key="2">
    <citation type="journal article" date="2014" name="BMC Genomics">
        <title>An improved genome of the model marine alga Ostreococcus tauri unfolds by assessing Illumina de novo assemblies.</title>
        <authorList>
            <person name="Blanc-Mathieu R."/>
            <person name="Verhelst B."/>
            <person name="Derelle E."/>
            <person name="Rombauts S."/>
            <person name="Bouget F.Y."/>
            <person name="Carre I."/>
            <person name="Chateau A."/>
            <person name="Eyre-Walker A."/>
            <person name="Grimsley N."/>
            <person name="Moreau H."/>
            <person name="Piegu B."/>
            <person name="Rivals E."/>
            <person name="Schackwitz W."/>
            <person name="Van de Peer Y."/>
            <person name="Piganeau G."/>
        </authorList>
    </citation>
    <scope>NUCLEOTIDE SEQUENCE [LARGE SCALE GENOMIC DNA]</scope>
    <source>
        <strain evidence="3">OTTH 0595 / CCAP 157/2 / RCC745</strain>
    </source>
</reference>
<gene>
    <name evidence="2" type="ORF">OT_ostta09g01840</name>
</gene>
<dbReference type="InParanoid" id="A0A090N405"/>
<comment type="caution">
    <text evidence="2">The sequence shown here is derived from an EMBL/GenBank/DDBJ whole genome shotgun (WGS) entry which is preliminary data.</text>
</comment>
<evidence type="ECO:0000256" key="1">
    <source>
        <dbReference type="SAM" id="MobiDB-lite"/>
    </source>
</evidence>
<dbReference type="Proteomes" id="UP000009170">
    <property type="component" value="Unassembled WGS sequence"/>
</dbReference>
<dbReference type="AlphaFoldDB" id="A0A090N405"/>
<dbReference type="GO" id="GO:0031625">
    <property type="term" value="F:ubiquitin protein ligase binding"/>
    <property type="evidence" value="ECO:0007669"/>
    <property type="project" value="TreeGrafter"/>
</dbReference>
<dbReference type="Pfam" id="PF09737">
    <property type="entry name" value="Det1"/>
    <property type="match status" value="1"/>
</dbReference>
<evidence type="ECO:0000313" key="3">
    <source>
        <dbReference type="Proteomes" id="UP000009170"/>
    </source>
</evidence>
<dbReference type="GO" id="GO:0032436">
    <property type="term" value="P:positive regulation of proteasomal ubiquitin-dependent protein catabolic process"/>
    <property type="evidence" value="ECO:0007669"/>
    <property type="project" value="TreeGrafter"/>
</dbReference>
<name>A0A090N405_OSTTA</name>
<reference evidence="3" key="1">
    <citation type="journal article" date="2006" name="Proc. Natl. Acad. Sci. U.S.A.">
        <title>Genome analysis of the smallest free-living eukaryote Ostreococcus tauri unveils many unique features.</title>
        <authorList>
            <person name="Derelle E."/>
            <person name="Ferraz C."/>
            <person name="Rombauts S."/>
            <person name="Rouze P."/>
            <person name="Worden A.Z."/>
            <person name="Robbens S."/>
            <person name="Partensky F."/>
            <person name="Degroeve S."/>
            <person name="Echeynie S."/>
            <person name="Cooke R."/>
            <person name="Saeys Y."/>
            <person name="Wuyts J."/>
            <person name="Jabbari K."/>
            <person name="Bowler C."/>
            <person name="Panaud O."/>
            <person name="Piegu B."/>
            <person name="Ball S.G."/>
            <person name="Ral J.-P."/>
            <person name="Bouget F.-Y."/>
            <person name="Piganeau G."/>
            <person name="De Baets B."/>
            <person name="Picard A."/>
            <person name="Delseny M."/>
            <person name="Demaille J."/>
            <person name="Van de Peer Y."/>
            <person name="Moreau H."/>
        </authorList>
    </citation>
    <scope>NUCLEOTIDE SEQUENCE [LARGE SCALE GENOMIC DNA]</scope>
    <source>
        <strain evidence="3">OTTH 0595 / CCAP 157/2 / RCC745</strain>
    </source>
</reference>
<evidence type="ECO:0000313" key="2">
    <source>
        <dbReference type="EMBL" id="CEF99028.1"/>
    </source>
</evidence>
<dbReference type="STRING" id="70448.A0A090N405"/>
<dbReference type="RefSeq" id="XP_003081170.2">
    <property type="nucleotide sequence ID" value="XM_003081122.2"/>
</dbReference>
<feature type="region of interest" description="Disordered" evidence="1">
    <location>
        <begin position="176"/>
        <end position="200"/>
    </location>
</feature>
<organism evidence="2 3">
    <name type="scientific">Ostreococcus tauri</name>
    <name type="common">Marine green alga</name>
    <dbReference type="NCBI Taxonomy" id="70448"/>
    <lineage>
        <taxon>Eukaryota</taxon>
        <taxon>Viridiplantae</taxon>
        <taxon>Chlorophyta</taxon>
        <taxon>Mamiellophyceae</taxon>
        <taxon>Mamiellales</taxon>
        <taxon>Bathycoccaceae</taxon>
        <taxon>Ostreococcus</taxon>
    </lineage>
</organism>
<dbReference type="GO" id="GO:0005634">
    <property type="term" value="C:nucleus"/>
    <property type="evidence" value="ECO:0007669"/>
    <property type="project" value="TreeGrafter"/>
</dbReference>
<dbReference type="EMBL" id="CAID01000009">
    <property type="protein sequence ID" value="CEF99028.1"/>
    <property type="molecule type" value="Genomic_DNA"/>
</dbReference>
<protein>
    <submittedName>
        <fullName evidence="2">De-etiolated protein 1, Det1</fullName>
    </submittedName>
</protein>
<dbReference type="InterPro" id="IPR019138">
    <property type="entry name" value="De-etiolated_protein_1_Det1"/>
</dbReference>
<keyword evidence="3" id="KW-1185">Reference proteome</keyword>
<dbReference type="GeneID" id="9831748"/>
<dbReference type="PANTHER" id="PTHR13374">
    <property type="entry name" value="DET1 HOMOLOG DE-ETIOLATED-1 HOMOLOG"/>
    <property type="match status" value="1"/>
</dbReference>
<dbReference type="GO" id="GO:1990756">
    <property type="term" value="F:ubiquitin-like ligase-substrate adaptor activity"/>
    <property type="evidence" value="ECO:0007669"/>
    <property type="project" value="TreeGrafter"/>
</dbReference>
<sequence>MTNDDGDGSDGRRARSASSVLHWTRDRATAGRGAGADAAGQRGVYARGITPNAARTVTDFPDVAPRKFTSAGDLLLCVSRHQQELVGYRFKGMSACVKRDERGVVVGGEGARRAARSFWSYFDEAWTTRLSDGEDAIVKDFMLEMHDGDFIVMASATPLDGASVAAGGAVRETEEGAPIGTRAGGGRRGTETQETSSGIQGAPSMQRITFHLVRTATGEKLDAFSFRDDFMHLPRNGAVSMRGDTLAVLSMKHQRVVFLKVHAEGRFEEVSSIGEYITEGDKEAVREQESVERAWAASHEESTKIIERANALPRSGRSMLTGLTQRLVTFLYHEARESSNVDALRLLHRNFERYVSLVMLRVRILDANLLLIKFGTPEYALARRGDNVIGPTMYAVFDITKGAFTQTAMSMNASNSVVEEDLNAPPRGETLWARFAGSQGEALAQCNTCTSSIEEEDEDGLNTVAARLFRAQDYPPQFRSLSPYFDKRLFSYDERTITAIDRLQPHVDFGVKFVSQRRGSRRRISFKLMVNDTVANSGRSKRRVQYVFHPVYPFAMSISIAYMQPTLVNFHVRSAPGDEMHEEIVQNP</sequence>
<accession>A0A090N405</accession>
<dbReference type="FunCoup" id="A0A090N405">
    <property type="interactions" value="1232"/>
</dbReference>
<feature type="region of interest" description="Disordered" evidence="1">
    <location>
        <begin position="1"/>
        <end position="37"/>
    </location>
</feature>
<dbReference type="KEGG" id="ota:OT_ostta09g01840"/>
<dbReference type="PANTHER" id="PTHR13374:SF3">
    <property type="entry name" value="DET1 HOMOLOG"/>
    <property type="match status" value="1"/>
</dbReference>
<dbReference type="OrthoDB" id="18339at2759"/>